<evidence type="ECO:0000256" key="1">
    <source>
        <dbReference type="SAM" id="MobiDB-lite"/>
    </source>
</evidence>
<organism evidence="2 3">
    <name type="scientific">Mytilus galloprovincialis</name>
    <name type="common">Mediterranean mussel</name>
    <dbReference type="NCBI Taxonomy" id="29158"/>
    <lineage>
        <taxon>Eukaryota</taxon>
        <taxon>Metazoa</taxon>
        <taxon>Spiralia</taxon>
        <taxon>Lophotrochozoa</taxon>
        <taxon>Mollusca</taxon>
        <taxon>Bivalvia</taxon>
        <taxon>Autobranchia</taxon>
        <taxon>Pteriomorphia</taxon>
        <taxon>Mytilida</taxon>
        <taxon>Mytiloidea</taxon>
        <taxon>Mytilidae</taxon>
        <taxon>Mytilinae</taxon>
        <taxon>Mytilus</taxon>
    </lineage>
</organism>
<sequence length="181" mass="20627">MRKGGTVRGDKRPHHPCDLCFFLHQAKSRAWALYNNTRMPDQGYEVISATLEAKGISLAGVSADAFEDLKPTDIHLVHRAKAEACDLLTKQQHWKLIKKTTTLADGTVEVTRDSLSVRDIVEENTCFRMCIDWTEDWEGIERIDKIKKMKDLYVSKRKGKVPEQHKCSKKHTGFSKGMEPA</sequence>
<feature type="region of interest" description="Disordered" evidence="1">
    <location>
        <begin position="162"/>
        <end position="181"/>
    </location>
</feature>
<dbReference type="AlphaFoldDB" id="A0A8B6E3F9"/>
<reference evidence="2" key="1">
    <citation type="submission" date="2018-11" db="EMBL/GenBank/DDBJ databases">
        <authorList>
            <person name="Alioto T."/>
            <person name="Alioto T."/>
        </authorList>
    </citation>
    <scope>NUCLEOTIDE SEQUENCE</scope>
</reference>
<keyword evidence="3" id="KW-1185">Reference proteome</keyword>
<accession>A0A8B6E3F9</accession>
<proteinExistence type="predicted"/>
<protein>
    <submittedName>
        <fullName evidence="2">Uncharacterized protein</fullName>
    </submittedName>
</protein>
<dbReference type="OrthoDB" id="6210728at2759"/>
<name>A0A8B6E3F9_MYTGA</name>
<dbReference type="EMBL" id="UYJE01004497">
    <property type="protein sequence ID" value="VDI28465.1"/>
    <property type="molecule type" value="Genomic_DNA"/>
</dbReference>
<evidence type="ECO:0000313" key="2">
    <source>
        <dbReference type="EMBL" id="VDI28465.1"/>
    </source>
</evidence>
<evidence type="ECO:0000313" key="3">
    <source>
        <dbReference type="Proteomes" id="UP000596742"/>
    </source>
</evidence>
<comment type="caution">
    <text evidence="2">The sequence shown here is derived from an EMBL/GenBank/DDBJ whole genome shotgun (WGS) entry which is preliminary data.</text>
</comment>
<dbReference type="Proteomes" id="UP000596742">
    <property type="component" value="Unassembled WGS sequence"/>
</dbReference>
<gene>
    <name evidence="2" type="ORF">MGAL_10B070542</name>
</gene>